<dbReference type="InterPro" id="IPR035969">
    <property type="entry name" value="Rab-GAP_TBC_sf"/>
</dbReference>
<dbReference type="Gene3D" id="1.10.472.80">
    <property type="entry name" value="Ypt/Rab-GAP domain of gyp1p, domain 3"/>
    <property type="match status" value="1"/>
</dbReference>
<dbReference type="SMR" id="A2DIS3"/>
<evidence type="ECO:0000259" key="1">
    <source>
        <dbReference type="PROSITE" id="PS50086"/>
    </source>
</evidence>
<dbReference type="OrthoDB" id="10263206at2759"/>
<dbReference type="FunCoup" id="A2DIS3">
    <property type="interactions" value="76"/>
</dbReference>
<reference evidence="2" key="2">
    <citation type="journal article" date="2007" name="Science">
        <title>Draft genome sequence of the sexually transmitted pathogen Trichomonas vaginalis.</title>
        <authorList>
            <person name="Carlton J.M."/>
            <person name="Hirt R.P."/>
            <person name="Silva J.C."/>
            <person name="Delcher A.L."/>
            <person name="Schatz M."/>
            <person name="Zhao Q."/>
            <person name="Wortman J.R."/>
            <person name="Bidwell S.L."/>
            <person name="Alsmark U.C.M."/>
            <person name="Besteiro S."/>
            <person name="Sicheritz-Ponten T."/>
            <person name="Noel C.J."/>
            <person name="Dacks J.B."/>
            <person name="Foster P.G."/>
            <person name="Simillion C."/>
            <person name="Van de Peer Y."/>
            <person name="Miranda-Saavedra D."/>
            <person name="Barton G.J."/>
            <person name="Westrop G.D."/>
            <person name="Mueller S."/>
            <person name="Dessi D."/>
            <person name="Fiori P.L."/>
            <person name="Ren Q."/>
            <person name="Paulsen I."/>
            <person name="Zhang H."/>
            <person name="Bastida-Corcuera F.D."/>
            <person name="Simoes-Barbosa A."/>
            <person name="Brown M.T."/>
            <person name="Hayes R.D."/>
            <person name="Mukherjee M."/>
            <person name="Okumura C.Y."/>
            <person name="Schneider R."/>
            <person name="Smith A.J."/>
            <person name="Vanacova S."/>
            <person name="Villalvazo M."/>
            <person name="Haas B.J."/>
            <person name="Pertea M."/>
            <person name="Feldblyum T.V."/>
            <person name="Utterback T.R."/>
            <person name="Shu C.L."/>
            <person name="Osoegawa K."/>
            <person name="de Jong P.J."/>
            <person name="Hrdy I."/>
            <person name="Horvathova L."/>
            <person name="Zubacova Z."/>
            <person name="Dolezal P."/>
            <person name="Malik S.B."/>
            <person name="Logsdon J.M. Jr."/>
            <person name="Henze K."/>
            <person name="Gupta A."/>
            <person name="Wang C.C."/>
            <person name="Dunne R.L."/>
            <person name="Upcroft J.A."/>
            <person name="Upcroft P."/>
            <person name="White O."/>
            <person name="Salzberg S.L."/>
            <person name="Tang P."/>
            <person name="Chiu C.-H."/>
            <person name="Lee Y.-S."/>
            <person name="Embley T.M."/>
            <person name="Coombs G.H."/>
            <person name="Mottram J.C."/>
            <person name="Tachezy J."/>
            <person name="Fraser-Liggett C.M."/>
            <person name="Johnson P.J."/>
        </authorList>
    </citation>
    <scope>NUCLEOTIDE SEQUENCE [LARGE SCALE GENOMIC DNA]</scope>
    <source>
        <strain evidence="2">G3</strain>
    </source>
</reference>
<feature type="domain" description="Rab-GAP TBC" evidence="1">
    <location>
        <begin position="40"/>
        <end position="289"/>
    </location>
</feature>
<keyword evidence="3" id="KW-1185">Reference proteome</keyword>
<evidence type="ECO:0000313" key="2">
    <source>
        <dbReference type="EMBL" id="EAY19686.1"/>
    </source>
</evidence>
<dbReference type="GO" id="GO:0005737">
    <property type="term" value="C:cytoplasm"/>
    <property type="evidence" value="ECO:0000318"/>
    <property type="project" value="GO_Central"/>
</dbReference>
<dbReference type="FunFam" id="1.10.472.80:FF:000048">
    <property type="entry name" value="TBC domain containing protein"/>
    <property type="match status" value="1"/>
</dbReference>
<dbReference type="Proteomes" id="UP000001542">
    <property type="component" value="Unassembled WGS sequence"/>
</dbReference>
<dbReference type="GO" id="GO:0005096">
    <property type="term" value="F:GTPase activator activity"/>
    <property type="evidence" value="ECO:0000318"/>
    <property type="project" value="GO_Central"/>
</dbReference>
<proteinExistence type="predicted"/>
<evidence type="ECO:0000313" key="3">
    <source>
        <dbReference type="Proteomes" id="UP000001542"/>
    </source>
</evidence>
<dbReference type="EMBL" id="DS113205">
    <property type="protein sequence ID" value="EAY19686.1"/>
    <property type="molecule type" value="Genomic_DNA"/>
</dbReference>
<dbReference type="InterPro" id="IPR000195">
    <property type="entry name" value="Rab-GAP-TBC_dom"/>
</dbReference>
<name>A2DIS3_TRIV3</name>
<dbReference type="PANTHER" id="PTHR22957:SF27">
    <property type="entry name" value="TBC1 DOMAIN FAMILY MEMBER 13"/>
    <property type="match status" value="1"/>
</dbReference>
<dbReference type="SUPFAM" id="SSF47923">
    <property type="entry name" value="Ypt/Rab-GAP domain of gyp1p"/>
    <property type="match status" value="2"/>
</dbReference>
<dbReference type="STRING" id="5722.A2DIS3"/>
<dbReference type="eggNOG" id="KOG4567">
    <property type="taxonomic scope" value="Eukaryota"/>
</dbReference>
<dbReference type="InParanoid" id="A2DIS3"/>
<dbReference type="Pfam" id="PF00566">
    <property type="entry name" value="RabGAP-TBC"/>
    <property type="match status" value="1"/>
</dbReference>
<dbReference type="GO" id="GO:0006886">
    <property type="term" value="P:intracellular protein transport"/>
    <property type="evidence" value="ECO:0000318"/>
    <property type="project" value="GO_Central"/>
</dbReference>
<sequence length="355" mass="41217">MASTQPPPQFHVMQYIISSIDSPEIDIEPIRGRLASGLDECPPDDRCLSWLIVLGVYSSSPADWPRKLHQLKQEYNGYINDLKVADWHTKDIPTVIPYDADLGLANKATMLLIHEDIIRTSRSIFCLPPLSVSPPEGEQNDDIYFLYSFHFRKMERILYTFAMLNPFIGYMQGFNELIQPMYYVLVQALELFNFDYHTIEVLCFNMFLKLMMNTNLVSFFRTSSNAGTLAQLSVFTALLNKYQPDAASVIEKLNIHTAFYGFRWFALLYSQEFPLPDVIWIWDAILSHFDKVTDYAFYIGLGIIDQMKNRIMKSDFASCIAMFQNLNAQDVKKSIIYANKLWKNYKSDKKRLFIQ</sequence>
<reference evidence="2" key="1">
    <citation type="submission" date="2006-10" db="EMBL/GenBank/DDBJ databases">
        <authorList>
            <person name="Amadeo P."/>
            <person name="Zhao Q."/>
            <person name="Wortman J."/>
            <person name="Fraser-Liggett C."/>
            <person name="Carlton J."/>
        </authorList>
    </citation>
    <scope>NUCLEOTIDE SEQUENCE</scope>
    <source>
        <strain evidence="2">G3</strain>
    </source>
</reference>
<dbReference type="RefSeq" id="XP_001580672.1">
    <property type="nucleotide sequence ID" value="XM_001580622.1"/>
</dbReference>
<dbReference type="AlphaFoldDB" id="A2DIS3"/>
<dbReference type="KEGG" id="tva:5465215"/>
<dbReference type="VEuPathDB" id="TrichDB:TVAGG3_0562390"/>
<dbReference type="PANTHER" id="PTHR22957">
    <property type="entry name" value="TBC1 DOMAIN FAMILY MEMBER GTPASE-ACTIVATING PROTEIN"/>
    <property type="match status" value="1"/>
</dbReference>
<dbReference type="SMART" id="SM00164">
    <property type="entry name" value="TBC"/>
    <property type="match status" value="1"/>
</dbReference>
<dbReference type="PROSITE" id="PS50086">
    <property type="entry name" value="TBC_RABGAP"/>
    <property type="match status" value="1"/>
</dbReference>
<organism evidence="2 3">
    <name type="scientific">Trichomonas vaginalis (strain ATCC PRA-98 / G3)</name>
    <dbReference type="NCBI Taxonomy" id="412133"/>
    <lineage>
        <taxon>Eukaryota</taxon>
        <taxon>Metamonada</taxon>
        <taxon>Parabasalia</taxon>
        <taxon>Trichomonadida</taxon>
        <taxon>Trichomonadidae</taxon>
        <taxon>Trichomonas</taxon>
    </lineage>
</organism>
<accession>A2DIS3</accession>
<dbReference type="VEuPathDB" id="TrichDB:TVAG_432820"/>
<dbReference type="Gene3D" id="1.10.8.270">
    <property type="entry name" value="putative rabgap domain of human tbc1 domain family member 14 like domains"/>
    <property type="match status" value="1"/>
</dbReference>
<protein>
    <submittedName>
        <fullName evidence="2">TBC domain protein, putative</fullName>
    </submittedName>
</protein>
<gene>
    <name evidence="2" type="ORF">TVAG_432820</name>
</gene>